<keyword evidence="3" id="KW-1185">Reference proteome</keyword>
<sequence length="529" mass="58015">MGDQHPIWRAAELREFGIALMYLMYKTETGIARPRSPSEINHSRKSLPVMKTGDKARICHSCDTRLARSNQGAQCAPCQAKARDRFNKPPAVPADFWNAEPLRTALENWHIGRLIRAYRHHPHHGPRALPQDVVARWLDITQTQLSRIESGPPVTNLDRLIPWARTLGVPSDLLWFKLQKETQAPPTAHAPPRAVEPSLPAAVQHAVFSPLGSTLPSSEDPDMTTLHAFRAADRQVGGGHLYPTITSYLQSALAPRLFGSQTNRGRTSIFTAAGGFTEMAGWMAHDAGHDQIARQHFRCSLDLARMGGDPHLAAHIYASMSHLSLHQDEPGKAISLARQGHAELADTPPAPALSARLYAMEARGLAALADGTACADALKHAEKALERCADDKPSPWVSPFDAGSLASEAARCMRQLGDLAEAERQARQIIKLRADSHTRSRAFARLLLVTVLIAQGRSDEACFQARETLNLIEGLSSHLVTQQLDELRALLQPHRANSTVAEFLPCLEQALRDRRGLYSWLSSDATGAG</sequence>
<feature type="domain" description="HTH cro/C1-type" evidence="1">
    <location>
        <begin position="138"/>
        <end position="174"/>
    </location>
</feature>
<dbReference type="Gene3D" id="1.25.40.10">
    <property type="entry name" value="Tetratricopeptide repeat domain"/>
    <property type="match status" value="1"/>
</dbReference>
<evidence type="ECO:0000259" key="1">
    <source>
        <dbReference type="PROSITE" id="PS50943"/>
    </source>
</evidence>
<gene>
    <name evidence="2" type="ORF">ACFQZM_47180</name>
</gene>
<dbReference type="PROSITE" id="PS50943">
    <property type="entry name" value="HTH_CROC1"/>
    <property type="match status" value="1"/>
</dbReference>
<proteinExistence type="predicted"/>
<name>A0ABW2Y1A4_9ACTN</name>
<evidence type="ECO:0000313" key="3">
    <source>
        <dbReference type="Proteomes" id="UP001597063"/>
    </source>
</evidence>
<dbReference type="RefSeq" id="WP_131760905.1">
    <property type="nucleotide sequence ID" value="NZ_CAACUY010000136.1"/>
</dbReference>
<dbReference type="SUPFAM" id="SSF47413">
    <property type="entry name" value="lambda repressor-like DNA-binding domains"/>
    <property type="match status" value="1"/>
</dbReference>
<protein>
    <submittedName>
        <fullName evidence="2">Helix-turn-helix domain-containing protein</fullName>
    </submittedName>
</protein>
<dbReference type="InterPro" id="IPR011990">
    <property type="entry name" value="TPR-like_helical_dom_sf"/>
</dbReference>
<dbReference type="SUPFAM" id="SSF48452">
    <property type="entry name" value="TPR-like"/>
    <property type="match status" value="1"/>
</dbReference>
<organism evidence="2 3">
    <name type="scientific">Actinomadura fibrosa</name>
    <dbReference type="NCBI Taxonomy" id="111802"/>
    <lineage>
        <taxon>Bacteria</taxon>
        <taxon>Bacillati</taxon>
        <taxon>Actinomycetota</taxon>
        <taxon>Actinomycetes</taxon>
        <taxon>Streptosporangiales</taxon>
        <taxon>Thermomonosporaceae</taxon>
        <taxon>Actinomadura</taxon>
    </lineage>
</organism>
<dbReference type="InterPro" id="IPR001387">
    <property type="entry name" value="Cro/C1-type_HTH"/>
</dbReference>
<accession>A0ABW2Y1A4</accession>
<dbReference type="InterPro" id="IPR010982">
    <property type="entry name" value="Lambda_DNA-bd_dom_sf"/>
</dbReference>
<dbReference type="CDD" id="cd00093">
    <property type="entry name" value="HTH_XRE"/>
    <property type="match status" value="1"/>
</dbReference>
<evidence type="ECO:0000313" key="2">
    <source>
        <dbReference type="EMBL" id="MFD0692144.1"/>
    </source>
</evidence>
<dbReference type="Proteomes" id="UP001597063">
    <property type="component" value="Unassembled WGS sequence"/>
</dbReference>
<dbReference type="Gene3D" id="1.10.260.40">
    <property type="entry name" value="lambda repressor-like DNA-binding domains"/>
    <property type="match status" value="1"/>
</dbReference>
<dbReference type="EMBL" id="JBHTGP010000035">
    <property type="protein sequence ID" value="MFD0692144.1"/>
    <property type="molecule type" value="Genomic_DNA"/>
</dbReference>
<comment type="caution">
    <text evidence="2">The sequence shown here is derived from an EMBL/GenBank/DDBJ whole genome shotgun (WGS) entry which is preliminary data.</text>
</comment>
<reference evidence="3" key="1">
    <citation type="journal article" date="2019" name="Int. J. Syst. Evol. Microbiol.">
        <title>The Global Catalogue of Microorganisms (GCM) 10K type strain sequencing project: providing services to taxonomists for standard genome sequencing and annotation.</title>
        <authorList>
            <consortium name="The Broad Institute Genomics Platform"/>
            <consortium name="The Broad Institute Genome Sequencing Center for Infectious Disease"/>
            <person name="Wu L."/>
            <person name="Ma J."/>
        </authorList>
    </citation>
    <scope>NUCLEOTIDE SEQUENCE [LARGE SCALE GENOMIC DNA]</scope>
    <source>
        <strain evidence="3">JCM 9371</strain>
    </source>
</reference>